<protein>
    <submittedName>
        <fullName evidence="2">ATP-binding protein</fullName>
    </submittedName>
</protein>
<name>A0ABW1RCI6_9LACO</name>
<dbReference type="GO" id="GO:0005524">
    <property type="term" value="F:ATP binding"/>
    <property type="evidence" value="ECO:0007669"/>
    <property type="project" value="UniProtKB-KW"/>
</dbReference>
<reference evidence="3" key="1">
    <citation type="journal article" date="2019" name="Int. J. Syst. Evol. Microbiol.">
        <title>The Global Catalogue of Microorganisms (GCM) 10K type strain sequencing project: providing services to taxonomists for standard genome sequencing and annotation.</title>
        <authorList>
            <consortium name="The Broad Institute Genomics Platform"/>
            <consortium name="The Broad Institute Genome Sequencing Center for Infectious Disease"/>
            <person name="Wu L."/>
            <person name="Ma J."/>
        </authorList>
    </citation>
    <scope>NUCLEOTIDE SEQUENCE [LARGE SCALE GENOMIC DNA]</scope>
    <source>
        <strain evidence="3">CCM 8904</strain>
    </source>
</reference>
<keyword evidence="2" id="KW-0547">Nucleotide-binding</keyword>
<evidence type="ECO:0000259" key="1">
    <source>
        <dbReference type="Pfam" id="PF01695"/>
    </source>
</evidence>
<comment type="caution">
    <text evidence="2">The sequence shown here is derived from an EMBL/GenBank/DDBJ whole genome shotgun (WGS) entry which is preliminary data.</text>
</comment>
<evidence type="ECO:0000313" key="3">
    <source>
        <dbReference type="Proteomes" id="UP001596289"/>
    </source>
</evidence>
<organism evidence="2 3">
    <name type="scientific">Loigolactobacillus jiayinensis</name>
    <dbReference type="NCBI Taxonomy" id="2486016"/>
    <lineage>
        <taxon>Bacteria</taxon>
        <taxon>Bacillati</taxon>
        <taxon>Bacillota</taxon>
        <taxon>Bacilli</taxon>
        <taxon>Lactobacillales</taxon>
        <taxon>Lactobacillaceae</taxon>
        <taxon>Loigolactobacillus</taxon>
    </lineage>
</organism>
<dbReference type="InterPro" id="IPR027417">
    <property type="entry name" value="P-loop_NTPase"/>
</dbReference>
<sequence length="77" mass="8830">MFLHLVSNHYINESKNIIFTGATSSGKSYLACALEYNACQLDYKVRYIYLPDLLVELELVQAQGTYRKCSSYIKIVN</sequence>
<dbReference type="InterPro" id="IPR002611">
    <property type="entry name" value="IstB_ATP-bd"/>
</dbReference>
<evidence type="ECO:0000313" key="2">
    <source>
        <dbReference type="EMBL" id="MFC6170575.1"/>
    </source>
</evidence>
<keyword evidence="3" id="KW-1185">Reference proteome</keyword>
<dbReference type="RefSeq" id="WP_125552332.1">
    <property type="nucleotide sequence ID" value="NZ_JBHSSL010000047.1"/>
</dbReference>
<dbReference type="EMBL" id="JBHSSL010000047">
    <property type="protein sequence ID" value="MFC6170575.1"/>
    <property type="molecule type" value="Genomic_DNA"/>
</dbReference>
<gene>
    <name evidence="2" type="ORF">ACFQGP_08310</name>
</gene>
<dbReference type="Proteomes" id="UP001596289">
    <property type="component" value="Unassembled WGS sequence"/>
</dbReference>
<dbReference type="SUPFAM" id="SSF52540">
    <property type="entry name" value="P-loop containing nucleoside triphosphate hydrolases"/>
    <property type="match status" value="1"/>
</dbReference>
<proteinExistence type="predicted"/>
<feature type="domain" description="IstB-like ATP-binding" evidence="1">
    <location>
        <begin position="5"/>
        <end position="70"/>
    </location>
</feature>
<dbReference type="Pfam" id="PF01695">
    <property type="entry name" value="IstB_IS21"/>
    <property type="match status" value="1"/>
</dbReference>
<dbReference type="Gene3D" id="3.40.50.300">
    <property type="entry name" value="P-loop containing nucleotide triphosphate hydrolases"/>
    <property type="match status" value="1"/>
</dbReference>
<keyword evidence="2" id="KW-0067">ATP-binding</keyword>
<accession>A0ABW1RCI6</accession>